<dbReference type="EMBL" id="FZOR01000007">
    <property type="protein sequence ID" value="SNS68793.1"/>
    <property type="molecule type" value="Genomic_DNA"/>
</dbReference>
<gene>
    <name evidence="8" type="ORF">SAMN05443665_1007214</name>
</gene>
<evidence type="ECO:0000313" key="9">
    <source>
        <dbReference type="Proteomes" id="UP000198318"/>
    </source>
</evidence>
<evidence type="ECO:0000259" key="7">
    <source>
        <dbReference type="Pfam" id="PF05199"/>
    </source>
</evidence>
<comment type="cofactor">
    <cofactor evidence="1 5">
        <name>FAD</name>
        <dbReference type="ChEBI" id="CHEBI:57692"/>
    </cofactor>
</comment>
<dbReference type="SUPFAM" id="SSF51905">
    <property type="entry name" value="FAD/NAD(P)-binding domain"/>
    <property type="match status" value="1"/>
</dbReference>
<keyword evidence="9" id="KW-1185">Reference proteome</keyword>
<evidence type="ECO:0000256" key="3">
    <source>
        <dbReference type="ARBA" id="ARBA00022630"/>
    </source>
</evidence>
<dbReference type="GO" id="GO:0016614">
    <property type="term" value="F:oxidoreductase activity, acting on CH-OH group of donors"/>
    <property type="evidence" value="ECO:0007669"/>
    <property type="project" value="InterPro"/>
</dbReference>
<dbReference type="GO" id="GO:0050660">
    <property type="term" value="F:flavin adenine dinucleotide binding"/>
    <property type="evidence" value="ECO:0007669"/>
    <property type="project" value="InterPro"/>
</dbReference>
<dbReference type="AlphaFoldDB" id="A0A239GJY0"/>
<dbReference type="Gene3D" id="3.50.50.60">
    <property type="entry name" value="FAD/NAD(P)-binding domain"/>
    <property type="match status" value="1"/>
</dbReference>
<keyword evidence="3" id="KW-0285">Flavoprotein</keyword>
<dbReference type="OrthoDB" id="9785276at2"/>
<feature type="domain" description="Glucose-methanol-choline oxidoreductase N-terminal" evidence="6">
    <location>
        <begin position="14"/>
        <end position="313"/>
    </location>
</feature>
<feature type="binding site" evidence="5">
    <location>
        <position position="237"/>
    </location>
    <ligand>
        <name>FAD</name>
        <dbReference type="ChEBI" id="CHEBI:57692"/>
    </ligand>
</feature>
<evidence type="ECO:0000259" key="6">
    <source>
        <dbReference type="Pfam" id="PF00732"/>
    </source>
</evidence>
<organism evidence="8 9">
    <name type="scientific">Actinomadura meyerae</name>
    <dbReference type="NCBI Taxonomy" id="240840"/>
    <lineage>
        <taxon>Bacteria</taxon>
        <taxon>Bacillati</taxon>
        <taxon>Actinomycetota</taxon>
        <taxon>Actinomycetes</taxon>
        <taxon>Streptosporangiales</taxon>
        <taxon>Thermomonosporaceae</taxon>
        <taxon>Actinomadura</taxon>
    </lineage>
</organism>
<dbReference type="RefSeq" id="WP_089325778.1">
    <property type="nucleotide sequence ID" value="NZ_FZOR01000007.1"/>
</dbReference>
<evidence type="ECO:0000256" key="2">
    <source>
        <dbReference type="ARBA" id="ARBA00010790"/>
    </source>
</evidence>
<accession>A0A239GJY0</accession>
<evidence type="ECO:0000313" key="8">
    <source>
        <dbReference type="EMBL" id="SNS68793.1"/>
    </source>
</evidence>
<dbReference type="Pfam" id="PF05199">
    <property type="entry name" value="GMC_oxred_C"/>
    <property type="match status" value="1"/>
</dbReference>
<sequence>MTAPDGGAAPGPWDEVVVGAGTAGAVLAARLAEDPGRRVLLLEAGTGPTSRDPAESRSGIPVLTGRHWDYSARIDLDAAIADCPYPLGRTVGGTAAVNGAIALRGLPADFERWAAAGNPEWSWDRVLPHYIRLESDADHKDAGHGDAGHGDEVHGLDGPVPIRRTDPAALSPLAEAFVRACGGLGLPTLGDLNGTGRSGAGRIPRNELGDRRMSPDLTHLAAARDRPNLTVWDRTEVVRVRLAGGRVTGVEASTPGGPRFVPAGRVTLAAGGVGTPLILQRSGIGDPRRLEAAGIEPLVDLPGVGHGLCDHPAVPILATPLPGVCRAGLPWYEVMARIPAAGPATGPAAGGVPDLGIFLASNVTTADVPRVGPMLGGRIAAMVSAVLLAPESRGHVHATGPEPGSPPDLVLGLCAEPGDTARLMRGVRTAWSILRSAEMSEYLGRPIIWTERMVRDDALLSKALRRWVTPLFHASGTARMGGDGLAVVDERCRVHQIGGLVVCDSSVMPSPVSAPPALTCLMLGERIATWMA</sequence>
<proteinExistence type="inferred from homology"/>
<reference evidence="8 9" key="1">
    <citation type="submission" date="2017-06" db="EMBL/GenBank/DDBJ databases">
        <authorList>
            <person name="Kim H.J."/>
            <person name="Triplett B.A."/>
        </authorList>
    </citation>
    <scope>NUCLEOTIDE SEQUENCE [LARGE SCALE GENOMIC DNA]</scope>
    <source>
        <strain evidence="8 9">DSM 44715</strain>
    </source>
</reference>
<dbReference type="InterPro" id="IPR007867">
    <property type="entry name" value="GMC_OxRtase_C"/>
</dbReference>
<dbReference type="Gene3D" id="3.30.410.40">
    <property type="match status" value="1"/>
</dbReference>
<feature type="binding site" evidence="5">
    <location>
        <position position="94"/>
    </location>
    <ligand>
        <name>FAD</name>
        <dbReference type="ChEBI" id="CHEBI:57692"/>
    </ligand>
</feature>
<dbReference type="PANTHER" id="PTHR11552">
    <property type="entry name" value="GLUCOSE-METHANOL-CHOLINE GMC OXIDOREDUCTASE"/>
    <property type="match status" value="1"/>
</dbReference>
<evidence type="ECO:0000256" key="4">
    <source>
        <dbReference type="ARBA" id="ARBA00022827"/>
    </source>
</evidence>
<name>A0A239GJY0_9ACTN</name>
<dbReference type="PANTHER" id="PTHR11552:SF147">
    <property type="entry name" value="CHOLINE DEHYDROGENASE, MITOCHONDRIAL"/>
    <property type="match status" value="1"/>
</dbReference>
<evidence type="ECO:0000256" key="5">
    <source>
        <dbReference type="PIRSR" id="PIRSR000137-2"/>
    </source>
</evidence>
<comment type="similarity">
    <text evidence="2">Belongs to the GMC oxidoreductase family.</text>
</comment>
<dbReference type="InterPro" id="IPR000172">
    <property type="entry name" value="GMC_OxRdtase_N"/>
</dbReference>
<keyword evidence="4 5" id="KW-0274">FAD</keyword>
<dbReference type="InterPro" id="IPR036188">
    <property type="entry name" value="FAD/NAD-bd_sf"/>
</dbReference>
<dbReference type="SUPFAM" id="SSF54373">
    <property type="entry name" value="FAD-linked reductases, C-terminal domain"/>
    <property type="match status" value="1"/>
</dbReference>
<dbReference type="InterPro" id="IPR012132">
    <property type="entry name" value="GMC_OxRdtase"/>
</dbReference>
<dbReference type="Pfam" id="PF00732">
    <property type="entry name" value="GMC_oxred_N"/>
    <property type="match status" value="1"/>
</dbReference>
<feature type="domain" description="Glucose-methanol-choline oxidoreductase C-terminal" evidence="7">
    <location>
        <begin position="390"/>
        <end position="524"/>
    </location>
</feature>
<evidence type="ECO:0000256" key="1">
    <source>
        <dbReference type="ARBA" id="ARBA00001974"/>
    </source>
</evidence>
<dbReference type="PIRSF" id="PIRSF000137">
    <property type="entry name" value="Alcohol_oxidase"/>
    <property type="match status" value="1"/>
</dbReference>
<dbReference type="Proteomes" id="UP000198318">
    <property type="component" value="Unassembled WGS sequence"/>
</dbReference>
<protein>
    <submittedName>
        <fullName evidence="8">Choline dehydrogenase</fullName>
    </submittedName>
</protein>